<dbReference type="EMBL" id="CDMZ01000027">
    <property type="protein sequence ID" value="CEM04812.1"/>
    <property type="molecule type" value="Genomic_DNA"/>
</dbReference>
<evidence type="ECO:0000313" key="4">
    <source>
        <dbReference type="EMBL" id="CEM04812.1"/>
    </source>
</evidence>
<dbReference type="PhylomeDB" id="A0A0G4F0G8"/>
<evidence type="ECO:0000259" key="3">
    <source>
        <dbReference type="PROSITE" id="PS50089"/>
    </source>
</evidence>
<dbReference type="PANTHER" id="PTHR10131">
    <property type="entry name" value="TNF RECEPTOR ASSOCIATED FACTOR"/>
    <property type="match status" value="1"/>
</dbReference>
<name>A0A0G4F0G8_9ALVE</name>
<feature type="domain" description="RING-type" evidence="3">
    <location>
        <begin position="20"/>
        <end position="61"/>
    </location>
</feature>
<evidence type="ECO:0000256" key="1">
    <source>
        <dbReference type="PROSITE-ProRule" id="PRU00175"/>
    </source>
</evidence>
<keyword evidence="1" id="KW-0479">Metal-binding</keyword>
<dbReference type="VEuPathDB" id="CryptoDB:Cvel_14414"/>
<dbReference type="GO" id="GO:0008270">
    <property type="term" value="F:zinc ion binding"/>
    <property type="evidence" value="ECO:0007669"/>
    <property type="project" value="UniProtKB-KW"/>
</dbReference>
<dbReference type="InterPro" id="IPR013083">
    <property type="entry name" value="Znf_RING/FYVE/PHD"/>
</dbReference>
<dbReference type="SUPFAM" id="SSF57850">
    <property type="entry name" value="RING/U-box"/>
    <property type="match status" value="1"/>
</dbReference>
<dbReference type="PANTHER" id="PTHR10131:SF94">
    <property type="entry name" value="TNF RECEPTOR-ASSOCIATED FACTOR 4"/>
    <property type="match status" value="1"/>
</dbReference>
<sequence length="211" mass="24167">MPRVSISQVANAKDAEDLKCAICFQMPEDPRVVSCPAKHMFCNECFTRWVDKSGKICPQDRQRFTKMQNPTPNQSSTLKNTKYYCKHKRDGYKFVGTSEEVTKHEPVCPEAVVTCTVPNCDRSMKRKGLAAHNSNKKREHEQLKKKEICKLNADPYKALATGGKLEVFLEMKALRKSTWVEVEESSESSEDSEDSDDYDDSDEDEEGYWAY</sequence>
<keyword evidence="1" id="KW-0863">Zinc-finger</keyword>
<dbReference type="InterPro" id="IPR001841">
    <property type="entry name" value="Znf_RING"/>
</dbReference>
<evidence type="ECO:0000256" key="2">
    <source>
        <dbReference type="SAM" id="MobiDB-lite"/>
    </source>
</evidence>
<keyword evidence="1" id="KW-0862">Zinc</keyword>
<dbReference type="SUPFAM" id="SSF49599">
    <property type="entry name" value="TRAF domain-like"/>
    <property type="match status" value="1"/>
</dbReference>
<dbReference type="PROSITE" id="PS50089">
    <property type="entry name" value="ZF_RING_2"/>
    <property type="match status" value="1"/>
</dbReference>
<feature type="compositionally biased region" description="Acidic residues" evidence="2">
    <location>
        <begin position="181"/>
        <end position="211"/>
    </location>
</feature>
<dbReference type="Pfam" id="PF13923">
    <property type="entry name" value="zf-C3HC4_2"/>
    <property type="match status" value="1"/>
</dbReference>
<protein>
    <recommendedName>
        <fullName evidence="3">RING-type domain-containing protein</fullName>
    </recommendedName>
</protein>
<dbReference type="AlphaFoldDB" id="A0A0G4F0G8"/>
<organism evidence="4">
    <name type="scientific">Chromera velia CCMP2878</name>
    <dbReference type="NCBI Taxonomy" id="1169474"/>
    <lineage>
        <taxon>Eukaryota</taxon>
        <taxon>Sar</taxon>
        <taxon>Alveolata</taxon>
        <taxon>Colpodellida</taxon>
        <taxon>Chromeraceae</taxon>
        <taxon>Chromera</taxon>
    </lineage>
</organism>
<accession>A0A0G4F0G8</accession>
<feature type="region of interest" description="Disordered" evidence="2">
    <location>
        <begin position="179"/>
        <end position="211"/>
    </location>
</feature>
<dbReference type="Gene3D" id="3.30.40.10">
    <property type="entry name" value="Zinc/RING finger domain, C3HC4 (zinc finger)"/>
    <property type="match status" value="2"/>
</dbReference>
<gene>
    <name evidence="4" type="ORF">Cvel_14414</name>
</gene>
<proteinExistence type="predicted"/>
<reference evidence="4" key="1">
    <citation type="submission" date="2014-11" db="EMBL/GenBank/DDBJ databases">
        <authorList>
            <person name="Otto D Thomas"/>
            <person name="Naeem Raeece"/>
        </authorList>
    </citation>
    <scope>NUCLEOTIDE SEQUENCE</scope>
</reference>